<comment type="similarity">
    <text evidence="1 4">Belongs to the aldehyde dehydrogenase family.</text>
</comment>
<dbReference type="Gene3D" id="3.40.605.10">
    <property type="entry name" value="Aldehyde Dehydrogenase, Chain A, domain 1"/>
    <property type="match status" value="1"/>
</dbReference>
<evidence type="ECO:0000256" key="5">
    <source>
        <dbReference type="SAM" id="MobiDB-lite"/>
    </source>
</evidence>
<feature type="domain" description="Aldehyde dehydrogenase" evidence="6">
    <location>
        <begin position="112"/>
        <end position="572"/>
    </location>
</feature>
<comment type="caution">
    <text evidence="7">The sequence shown here is derived from an EMBL/GenBank/DDBJ whole genome shotgun (WGS) entry which is preliminary data.</text>
</comment>
<evidence type="ECO:0000259" key="6">
    <source>
        <dbReference type="Pfam" id="PF00171"/>
    </source>
</evidence>
<dbReference type="Proteomes" id="UP001075354">
    <property type="component" value="Chromosome 9"/>
</dbReference>
<protein>
    <recommendedName>
        <fullName evidence="6">Aldehyde dehydrogenase domain-containing protein</fullName>
    </recommendedName>
</protein>
<name>A0AAV7XL53_9NEOP</name>
<dbReference type="EMBL" id="JAPTSV010000009">
    <property type="protein sequence ID" value="KAJ1524163.1"/>
    <property type="molecule type" value="Genomic_DNA"/>
</dbReference>
<gene>
    <name evidence="7" type="ORF">ONE63_010690</name>
</gene>
<dbReference type="FunFam" id="3.40.605.10:FF:000050">
    <property type="entry name" value="Aldehyde dehydrogenase, mitochondrial"/>
    <property type="match status" value="1"/>
</dbReference>
<reference evidence="7" key="1">
    <citation type="submission" date="2022-12" db="EMBL/GenBank/DDBJ databases">
        <title>Chromosome-level genome assembly of the bean flower thrips Megalurothrips usitatus.</title>
        <authorList>
            <person name="Ma L."/>
            <person name="Liu Q."/>
            <person name="Li H."/>
            <person name="Cai W."/>
        </authorList>
    </citation>
    <scope>NUCLEOTIDE SEQUENCE</scope>
    <source>
        <strain evidence="7">Cailab_2022a</strain>
    </source>
</reference>
<dbReference type="InterPro" id="IPR016163">
    <property type="entry name" value="Ald_DH_C"/>
</dbReference>
<evidence type="ECO:0000256" key="3">
    <source>
        <dbReference type="PROSITE-ProRule" id="PRU10007"/>
    </source>
</evidence>
<evidence type="ECO:0000256" key="4">
    <source>
        <dbReference type="RuleBase" id="RU003345"/>
    </source>
</evidence>
<dbReference type="FunFam" id="3.40.605.10:FF:000026">
    <property type="entry name" value="Aldehyde dehydrogenase, putative"/>
    <property type="match status" value="1"/>
</dbReference>
<dbReference type="InterPro" id="IPR015590">
    <property type="entry name" value="Aldehyde_DH_dom"/>
</dbReference>
<keyword evidence="2 4" id="KW-0560">Oxidoreductase</keyword>
<dbReference type="PROSITE" id="PS00070">
    <property type="entry name" value="ALDEHYDE_DEHYDR_CYS"/>
    <property type="match status" value="1"/>
</dbReference>
<sequence length="579" mass="62135">MALAAGLSTVHRQVLYKWGAAFAVTTVRTQPLPLPLPRSRTVPSRQLGHTHATGPLRPPTPPAAAAAAAAVARPTSLLTASIFTSVPDLNAMAANRNPEIKFTKLFIDNEFVDSVNGKTFPSLNPATEKKIADISEAGKEDVDKAVAAARAAFNRKSEWRTMDASKRGELMTKLAALMEANKIHMANLEALDNGKPFNDAVFDMDCAIKTIQYYAGWCDKIHGNTIPADGNVMSITRKEPVGVVGSIIPWNYPTLMAVWKMGPALATGCTMVLKPAEQTPLTALFLAHLIKEAGFPAGVFNVVCGYGTTGAFISSHMDVNKVAFTGSTEVGRLIMEAAARSNLKRVTLELGGKSPLVVFEDADVDEAVTIAHNGIFANHGQNCCAASRTFVHEKIYDDFVKKAAAKASARKVGDPFAEGVDQGPQVDKEMFDKVSKLIESGKKEGARVMAGGERVGNVGYFVQPTVFADVQDNMRIAREEIFGPVQSILKFSSMEEVIARANSTSYGLAAGIITNDLNKALTFAESVLAGSVWVNCYDYVVPQAPFGGFKQSGFGRELGEDALKEYLEVKTITIQLPSA</sequence>
<evidence type="ECO:0000313" key="7">
    <source>
        <dbReference type="EMBL" id="KAJ1524163.1"/>
    </source>
</evidence>
<organism evidence="7 8">
    <name type="scientific">Megalurothrips usitatus</name>
    <name type="common">bean blossom thrips</name>
    <dbReference type="NCBI Taxonomy" id="439358"/>
    <lineage>
        <taxon>Eukaryota</taxon>
        <taxon>Metazoa</taxon>
        <taxon>Ecdysozoa</taxon>
        <taxon>Arthropoda</taxon>
        <taxon>Hexapoda</taxon>
        <taxon>Insecta</taxon>
        <taxon>Pterygota</taxon>
        <taxon>Neoptera</taxon>
        <taxon>Paraneoptera</taxon>
        <taxon>Thysanoptera</taxon>
        <taxon>Terebrantia</taxon>
        <taxon>Thripoidea</taxon>
        <taxon>Thripidae</taxon>
        <taxon>Megalurothrips</taxon>
    </lineage>
</organism>
<dbReference type="SUPFAM" id="SSF53720">
    <property type="entry name" value="ALDH-like"/>
    <property type="match status" value="1"/>
</dbReference>
<dbReference type="PANTHER" id="PTHR11699">
    <property type="entry name" value="ALDEHYDE DEHYDROGENASE-RELATED"/>
    <property type="match status" value="1"/>
</dbReference>
<feature type="region of interest" description="Disordered" evidence="5">
    <location>
        <begin position="35"/>
        <end position="62"/>
    </location>
</feature>
<evidence type="ECO:0000256" key="2">
    <source>
        <dbReference type="ARBA" id="ARBA00023002"/>
    </source>
</evidence>
<dbReference type="GO" id="GO:0016620">
    <property type="term" value="F:oxidoreductase activity, acting on the aldehyde or oxo group of donors, NAD or NADP as acceptor"/>
    <property type="evidence" value="ECO:0007669"/>
    <property type="project" value="InterPro"/>
</dbReference>
<dbReference type="FunFam" id="3.40.309.10:FF:000001">
    <property type="entry name" value="Mitochondrial aldehyde dehydrogenase 2"/>
    <property type="match status" value="1"/>
</dbReference>
<keyword evidence="8" id="KW-1185">Reference proteome</keyword>
<dbReference type="AlphaFoldDB" id="A0AAV7XL53"/>
<dbReference type="InterPro" id="IPR016160">
    <property type="entry name" value="Ald_DH_CS_CYS"/>
</dbReference>
<dbReference type="Gene3D" id="3.40.309.10">
    <property type="entry name" value="Aldehyde Dehydrogenase, Chain A, domain 2"/>
    <property type="match status" value="1"/>
</dbReference>
<evidence type="ECO:0000256" key="1">
    <source>
        <dbReference type="ARBA" id="ARBA00009986"/>
    </source>
</evidence>
<dbReference type="InterPro" id="IPR016162">
    <property type="entry name" value="Ald_DH_N"/>
</dbReference>
<accession>A0AAV7XL53</accession>
<dbReference type="PROSITE" id="PS00687">
    <property type="entry name" value="ALDEHYDE_DEHYDR_GLU"/>
    <property type="match status" value="1"/>
</dbReference>
<dbReference type="Pfam" id="PF00171">
    <property type="entry name" value="Aldedh"/>
    <property type="match status" value="1"/>
</dbReference>
<evidence type="ECO:0000313" key="8">
    <source>
        <dbReference type="Proteomes" id="UP001075354"/>
    </source>
</evidence>
<feature type="active site" evidence="3">
    <location>
        <position position="349"/>
    </location>
</feature>
<dbReference type="InterPro" id="IPR016161">
    <property type="entry name" value="Ald_DH/histidinol_DH"/>
</dbReference>
<dbReference type="InterPro" id="IPR029510">
    <property type="entry name" value="Ald_DH_CS_GLU"/>
</dbReference>
<proteinExistence type="inferred from homology"/>